<keyword evidence="7 10" id="KW-1133">Transmembrane helix</keyword>
<evidence type="ECO:0000256" key="3">
    <source>
        <dbReference type="ARBA" id="ARBA00022448"/>
    </source>
</evidence>
<comment type="subcellular location">
    <subcellularLocation>
        <location evidence="1">Cell inner membrane</location>
        <topology evidence="1">Single-pass membrane protein</topology>
    </subcellularLocation>
</comment>
<dbReference type="GO" id="GO:0005886">
    <property type="term" value="C:plasma membrane"/>
    <property type="evidence" value="ECO:0007669"/>
    <property type="project" value="UniProtKB-SubCell"/>
</dbReference>
<reference evidence="13" key="1">
    <citation type="journal article" date="2015" name="Nature">
        <title>Complex archaea that bridge the gap between prokaryotes and eukaryotes.</title>
        <authorList>
            <person name="Spang A."/>
            <person name="Saw J.H."/>
            <person name="Jorgensen S.L."/>
            <person name="Zaremba-Niedzwiedzka K."/>
            <person name="Martijn J."/>
            <person name="Lind A.E."/>
            <person name="van Eijk R."/>
            <person name="Schleper C."/>
            <person name="Guy L."/>
            <person name="Ettema T.J."/>
        </authorList>
    </citation>
    <scope>NUCLEOTIDE SEQUENCE</scope>
</reference>
<accession>A0A0F9W961</accession>
<evidence type="ECO:0000256" key="1">
    <source>
        <dbReference type="ARBA" id="ARBA00004377"/>
    </source>
</evidence>
<evidence type="ECO:0000256" key="5">
    <source>
        <dbReference type="ARBA" id="ARBA00022519"/>
    </source>
</evidence>
<comment type="caution">
    <text evidence="13">The sequence shown here is derived from an EMBL/GenBank/DDBJ whole genome shotgun (WGS) entry which is preliminary data.</text>
</comment>
<dbReference type="Pfam" id="PF25994">
    <property type="entry name" value="HH_AprE"/>
    <property type="match status" value="1"/>
</dbReference>
<dbReference type="InterPro" id="IPR050739">
    <property type="entry name" value="MFP"/>
</dbReference>
<evidence type="ECO:0000313" key="13">
    <source>
        <dbReference type="EMBL" id="KKO08818.1"/>
    </source>
</evidence>
<feature type="domain" description="AprE-like beta-barrel" evidence="12">
    <location>
        <begin position="327"/>
        <end position="415"/>
    </location>
</feature>
<dbReference type="InterPro" id="IPR006144">
    <property type="entry name" value="Secretion_HlyD_CS"/>
</dbReference>
<dbReference type="PRINTS" id="PR01490">
    <property type="entry name" value="RTXTOXIND"/>
</dbReference>
<dbReference type="InterPro" id="IPR058781">
    <property type="entry name" value="HH_AprE-like"/>
</dbReference>
<dbReference type="NCBIfam" id="TIGR01843">
    <property type="entry name" value="type_I_hlyD"/>
    <property type="match status" value="1"/>
</dbReference>
<name>A0A0F9W961_9ZZZZ</name>
<gene>
    <name evidence="13" type="ORF">LCGC14_0039370</name>
</gene>
<feature type="coiled-coil region" evidence="9">
    <location>
        <begin position="156"/>
        <end position="190"/>
    </location>
</feature>
<dbReference type="InterPro" id="IPR058982">
    <property type="entry name" value="Beta-barrel_AprE"/>
</dbReference>
<keyword evidence="6 10" id="KW-0812">Transmembrane</keyword>
<keyword evidence="5" id="KW-0997">Cell inner membrane</keyword>
<keyword evidence="9" id="KW-0175">Coiled coil</keyword>
<evidence type="ECO:0000259" key="11">
    <source>
        <dbReference type="Pfam" id="PF25994"/>
    </source>
</evidence>
<proteinExistence type="inferred from homology"/>
<keyword evidence="3" id="KW-0813">Transport</keyword>
<evidence type="ECO:0000256" key="9">
    <source>
        <dbReference type="SAM" id="Coils"/>
    </source>
</evidence>
<protein>
    <submittedName>
        <fullName evidence="13">Uncharacterized protein</fullName>
    </submittedName>
</protein>
<feature type="transmembrane region" description="Helical" evidence="10">
    <location>
        <begin position="24"/>
        <end position="42"/>
    </location>
</feature>
<dbReference type="EMBL" id="LAZR01000008">
    <property type="protein sequence ID" value="KKO08818.1"/>
    <property type="molecule type" value="Genomic_DNA"/>
</dbReference>
<dbReference type="GO" id="GO:0009306">
    <property type="term" value="P:protein secretion"/>
    <property type="evidence" value="ECO:0007669"/>
    <property type="project" value="InterPro"/>
</dbReference>
<dbReference type="InterPro" id="IPR010129">
    <property type="entry name" value="T1SS_HlyD"/>
</dbReference>
<evidence type="ECO:0000256" key="4">
    <source>
        <dbReference type="ARBA" id="ARBA00022475"/>
    </source>
</evidence>
<evidence type="ECO:0000256" key="10">
    <source>
        <dbReference type="SAM" id="Phobius"/>
    </source>
</evidence>
<feature type="domain" description="AprE-like long alpha-helical hairpin" evidence="11">
    <location>
        <begin position="99"/>
        <end position="284"/>
    </location>
</feature>
<evidence type="ECO:0000256" key="8">
    <source>
        <dbReference type="ARBA" id="ARBA00023136"/>
    </source>
</evidence>
<evidence type="ECO:0000259" key="12">
    <source>
        <dbReference type="Pfam" id="PF26002"/>
    </source>
</evidence>
<evidence type="ECO:0000256" key="2">
    <source>
        <dbReference type="ARBA" id="ARBA00009477"/>
    </source>
</evidence>
<dbReference type="PANTHER" id="PTHR30386">
    <property type="entry name" value="MEMBRANE FUSION SUBUNIT OF EMRAB-TOLC MULTIDRUG EFFLUX PUMP"/>
    <property type="match status" value="1"/>
</dbReference>
<dbReference type="Gene3D" id="2.40.30.170">
    <property type="match status" value="1"/>
</dbReference>
<keyword evidence="4" id="KW-1003">Cell membrane</keyword>
<dbReference type="Pfam" id="PF26002">
    <property type="entry name" value="Beta-barrel_AprE"/>
    <property type="match status" value="1"/>
</dbReference>
<dbReference type="PANTHER" id="PTHR30386:SF17">
    <property type="entry name" value="ALKALINE PROTEASE SECRETION PROTEIN APRE"/>
    <property type="match status" value="1"/>
</dbReference>
<sequence length="438" mass="47680">MADNSKQNTAAPNVETSMESPKRVGLLIFFLVFGVFGVWAAVAPIDGAANAPGTVIVRSNRQVVQHLEGGIVQEILVRSGDVVDAGEPLLVLDNTQQMAQLEMANAQFVALGALEARLIAERDDLDQVQFPLALSALESNAVVEMASQEQIFRTRKSQLEGSVDVLQQRIEQLQSRLQGLRALRESKEELATSFSEELNDVRALLEEGFSDKNRLRELERNASTLRGEAAELTANISSTEMQIGETRLEIIQAEREFQNEVANRLSEVQTNIRDVSERRNALRDIVSRTVIKAPVAGVVNGLQVHTEGGVIAPGSRIADIVPQSDELIIEARVSPIDIDRVAMGQEANIRFSAFSSSVPSILGVVINVSADAFADENTGASYYTARVEVTPEGRANLDGLALVPGMPVEVFIATGSRTFLQYLMKPVSNALARSFRED</sequence>
<comment type="similarity">
    <text evidence="2">Belongs to the membrane fusion protein (MFP) (TC 8.A.1) family.</text>
</comment>
<dbReference type="PROSITE" id="PS00543">
    <property type="entry name" value="HLYD_FAMILY"/>
    <property type="match status" value="1"/>
</dbReference>
<dbReference type="Gene3D" id="2.40.50.100">
    <property type="match status" value="1"/>
</dbReference>
<organism evidence="13">
    <name type="scientific">marine sediment metagenome</name>
    <dbReference type="NCBI Taxonomy" id="412755"/>
    <lineage>
        <taxon>unclassified sequences</taxon>
        <taxon>metagenomes</taxon>
        <taxon>ecological metagenomes</taxon>
    </lineage>
</organism>
<keyword evidence="8 10" id="KW-0472">Membrane</keyword>
<evidence type="ECO:0000256" key="6">
    <source>
        <dbReference type="ARBA" id="ARBA00022692"/>
    </source>
</evidence>
<dbReference type="AlphaFoldDB" id="A0A0F9W961"/>
<evidence type="ECO:0000256" key="7">
    <source>
        <dbReference type="ARBA" id="ARBA00022989"/>
    </source>
</evidence>